<feature type="compositionally biased region" description="Gly residues" evidence="1">
    <location>
        <begin position="63"/>
        <end position="81"/>
    </location>
</feature>
<reference evidence="2" key="1">
    <citation type="journal article" date="2020" name="G3 (Bethesda)">
        <title>High-Quality Assemblies for Three Invasive Social Wasps from the &lt;i&gt;Vespula&lt;/i&gt; Genus.</title>
        <authorList>
            <person name="Harrop T.W.R."/>
            <person name="Guhlin J."/>
            <person name="McLaughlin G.M."/>
            <person name="Permina E."/>
            <person name="Stockwell P."/>
            <person name="Gilligan J."/>
            <person name="Le Lec M.F."/>
            <person name="Gruber M.A.M."/>
            <person name="Quinn O."/>
            <person name="Lovegrove M."/>
            <person name="Duncan E.J."/>
            <person name="Remnant E.J."/>
            <person name="Van Eeckhoven J."/>
            <person name="Graham B."/>
            <person name="Knapp R.A."/>
            <person name="Langford K.W."/>
            <person name="Kronenberg Z."/>
            <person name="Press M.O."/>
            <person name="Eacker S.M."/>
            <person name="Wilson-Rankin E.E."/>
            <person name="Purcell J."/>
            <person name="Lester P.J."/>
            <person name="Dearden P.K."/>
        </authorList>
    </citation>
    <scope>NUCLEOTIDE SEQUENCE</scope>
    <source>
        <strain evidence="2">Volc-1</strain>
    </source>
</reference>
<feature type="region of interest" description="Disordered" evidence="1">
    <location>
        <begin position="113"/>
        <end position="155"/>
    </location>
</feature>
<keyword evidence="3" id="KW-1185">Reference proteome</keyword>
<name>A0A834UA50_VESPE</name>
<evidence type="ECO:0000256" key="1">
    <source>
        <dbReference type="SAM" id="MobiDB-lite"/>
    </source>
</evidence>
<dbReference type="AlphaFoldDB" id="A0A834UA50"/>
<evidence type="ECO:0000313" key="3">
    <source>
        <dbReference type="Proteomes" id="UP000600918"/>
    </source>
</evidence>
<dbReference type="EMBL" id="JACSDY010000006">
    <property type="protein sequence ID" value="KAF7425321.1"/>
    <property type="molecule type" value="Genomic_DNA"/>
</dbReference>
<organism evidence="2 3">
    <name type="scientific">Vespula pensylvanica</name>
    <name type="common">Western yellow jacket</name>
    <name type="synonym">Wasp</name>
    <dbReference type="NCBI Taxonomy" id="30213"/>
    <lineage>
        <taxon>Eukaryota</taxon>
        <taxon>Metazoa</taxon>
        <taxon>Ecdysozoa</taxon>
        <taxon>Arthropoda</taxon>
        <taxon>Hexapoda</taxon>
        <taxon>Insecta</taxon>
        <taxon>Pterygota</taxon>
        <taxon>Neoptera</taxon>
        <taxon>Endopterygota</taxon>
        <taxon>Hymenoptera</taxon>
        <taxon>Apocrita</taxon>
        <taxon>Aculeata</taxon>
        <taxon>Vespoidea</taxon>
        <taxon>Vespidae</taxon>
        <taxon>Vespinae</taxon>
        <taxon>Vespula</taxon>
    </lineage>
</organism>
<gene>
    <name evidence="2" type="ORF">H0235_007759</name>
</gene>
<comment type="caution">
    <text evidence="2">The sequence shown here is derived from an EMBL/GenBank/DDBJ whole genome shotgun (WGS) entry which is preliminary data.</text>
</comment>
<evidence type="ECO:0000313" key="2">
    <source>
        <dbReference type="EMBL" id="KAF7425321.1"/>
    </source>
</evidence>
<sequence>MPVCLESTDLLPTCSYVLNNEFGRFEQGSRVAREAKIARRDQLWFSESGVSWETRARTSSSGDDGGGADGGGGSGDEGGVRFGRTTWVGRVGDWHLISGRMTAAASGSIRRRWGQCAEGSDPLSTLSSPPPTLPPPGHHRKCEVETGRRGPFRRL</sequence>
<protein>
    <submittedName>
        <fullName evidence="2">Uncharacterized protein</fullName>
    </submittedName>
</protein>
<accession>A0A834UA50</accession>
<feature type="region of interest" description="Disordered" evidence="1">
    <location>
        <begin position="54"/>
        <end position="82"/>
    </location>
</feature>
<dbReference type="Proteomes" id="UP000600918">
    <property type="component" value="Unassembled WGS sequence"/>
</dbReference>
<proteinExistence type="predicted"/>